<dbReference type="OrthoDB" id="361362at2759"/>
<evidence type="ECO:0000256" key="5">
    <source>
        <dbReference type="ARBA" id="ARBA00023242"/>
    </source>
</evidence>
<proteinExistence type="inferred from homology"/>
<comment type="subcellular location">
    <subcellularLocation>
        <location evidence="2">Nucleus</location>
        <location evidence="2">Nucleolus</location>
    </subcellularLocation>
    <subcellularLocation>
        <location evidence="3">Nucleus</location>
        <location evidence="3">Nucleoplasm</location>
    </subcellularLocation>
</comment>
<sequence>MGMMGGTGRNSGAETSGVGLPEMRGGAWGGEGSVGGLSILIYPGTMVPSRLILTFIEALPDAITSAMPKATRKKKQKAEDFKKPKLKVGKKLAAPTNQTDVTFKTQAVVVPNQSITSEKPSSELVNSRNRTLKELMVQVRHYAAQTRKEAIIGIRDLYNKHPEALHTNLSLVLEGLTRLIVDEDSFRPFVALVMAYTSSAMTHITEDIRLDGLKFLGVWLQYYPTLVTPFADKHWQWVEERLVYRQWIISHQSVESTRVFKDTGFLEALASRSNVLRLTRQRGMTYGLTQPLVHLIRESAIWGILRSGAFEGQSGNVVDLFGATGASVSDRLSMGPAQGLEKSGSNAIRNTYDLQDMAQLKALIDIIMPIMVDFWLESSATVFSASAIGMSPALSTLHTVLKMMSLLWRAMLGDEKNHPDREWVENWGKTILKYFNVHFPFGGGNFSIRDDAVESVLQEMNILFCELLSHFILVGGEEVLSNKTRWRERLLAYLLDTFNGTVPKDGGPRMVHNMRPEHLEATFPVVWTVLNRSQTAERGQLFHALATFQETAPPILSMRSMNLISRILMIQNHRQYTGKFRIGTDDCMGETVRKMLLSLPRRLWELRVSNDAFSRDILRTLAFCLRENTCGVALDKAFTDDLAAKITTFFQVTTSRGSVFGPFIDVPAATQRAAIDCIFHLPSWPQKLVAGIVACCGSPKAPADTVAYILEAMDHRQRHATTALPPPMYASVLATVAIVGYSAAEIEAFGALGGAIDTTGGILVKRSGVKADAKGKRAESSVDEQNALWDRRTCIVDANPLPLDAYYGIARSFHTIGSEDARMDASLLAAIDSSLPAASVSALTLCFALGSAHEVGRVFRRSTHRAFRRCMDVTVRLLELFPAMRGAVLRDVASRAIFSPPSAQFTRSFTNQTNPDVTSTIASSVKVATRVNLNASAHAGHPAGSLAREIGVLERVPADAVGERLDTLAVAAGFQGPQ</sequence>
<comment type="subunit">
    <text evidence="6">Component of the RIX1 complex.</text>
</comment>
<dbReference type="Pfam" id="PF12333">
    <property type="entry name" value="Ipi1_N"/>
    <property type="match status" value="1"/>
</dbReference>
<comment type="function">
    <text evidence="1 6">Component of the RIX1 complex required for processing of ITS2 sequences from 35S pre-rRNA.</text>
</comment>
<protein>
    <recommendedName>
        <fullName evidence="6">Pre-rRNA-processing protein</fullName>
    </recommendedName>
</protein>
<keyword evidence="11" id="KW-1185">Reference proteome</keyword>
<evidence type="ECO:0000256" key="6">
    <source>
        <dbReference type="RuleBase" id="RU368021"/>
    </source>
</evidence>
<dbReference type="Pfam" id="PF25781">
    <property type="entry name" value="TPR_TEX10"/>
    <property type="match status" value="1"/>
</dbReference>
<dbReference type="PANTHER" id="PTHR16056">
    <property type="entry name" value="REGULATOR OF MICROTUBULE DYNAMICS PROTEIN"/>
    <property type="match status" value="1"/>
</dbReference>
<evidence type="ECO:0000256" key="3">
    <source>
        <dbReference type="ARBA" id="ARBA00004642"/>
    </source>
</evidence>
<dbReference type="Proteomes" id="UP000269721">
    <property type="component" value="Unassembled WGS sequence"/>
</dbReference>
<feature type="domain" description="Pre-rRNA-processing protein Ipi1 N-terminal" evidence="8">
    <location>
        <begin position="186"/>
        <end position="228"/>
    </location>
</feature>
<accession>A0A4P9WDW2</accession>
<organism evidence="10 11">
    <name type="scientific">Blyttiomyces helicus</name>
    <dbReference type="NCBI Taxonomy" id="388810"/>
    <lineage>
        <taxon>Eukaryota</taxon>
        <taxon>Fungi</taxon>
        <taxon>Fungi incertae sedis</taxon>
        <taxon>Chytridiomycota</taxon>
        <taxon>Chytridiomycota incertae sedis</taxon>
        <taxon>Chytridiomycetes</taxon>
        <taxon>Chytridiomycetes incertae sedis</taxon>
        <taxon>Blyttiomyces</taxon>
    </lineage>
</organism>
<reference evidence="11" key="1">
    <citation type="journal article" date="2018" name="Nat. Microbiol.">
        <title>Leveraging single-cell genomics to expand the fungal tree of life.</title>
        <authorList>
            <person name="Ahrendt S.R."/>
            <person name="Quandt C.A."/>
            <person name="Ciobanu D."/>
            <person name="Clum A."/>
            <person name="Salamov A."/>
            <person name="Andreopoulos B."/>
            <person name="Cheng J.F."/>
            <person name="Woyke T."/>
            <person name="Pelin A."/>
            <person name="Henrissat B."/>
            <person name="Reynolds N.K."/>
            <person name="Benny G.L."/>
            <person name="Smith M.E."/>
            <person name="James T.Y."/>
            <person name="Grigoriev I.V."/>
        </authorList>
    </citation>
    <scope>NUCLEOTIDE SEQUENCE [LARGE SCALE GENOMIC DNA]</scope>
</reference>
<dbReference type="SUPFAM" id="SSF48371">
    <property type="entry name" value="ARM repeat"/>
    <property type="match status" value="1"/>
</dbReference>
<evidence type="ECO:0000313" key="10">
    <source>
        <dbReference type="EMBL" id="RKO90901.1"/>
    </source>
</evidence>
<dbReference type="GO" id="GO:0120330">
    <property type="term" value="C:rixosome complex"/>
    <property type="evidence" value="ECO:0007669"/>
    <property type="project" value="UniProtKB-UniRule"/>
</dbReference>
<evidence type="ECO:0000259" key="8">
    <source>
        <dbReference type="Pfam" id="PF12333"/>
    </source>
</evidence>
<keyword evidence="6" id="KW-0690">Ribosome biogenesis</keyword>
<comment type="similarity">
    <text evidence="4 6">Belongs to the IPI1/TEX10 family.</text>
</comment>
<dbReference type="GO" id="GO:0006364">
    <property type="term" value="P:rRNA processing"/>
    <property type="evidence" value="ECO:0007669"/>
    <property type="project" value="UniProtKB-UniRule"/>
</dbReference>
<evidence type="ECO:0000256" key="2">
    <source>
        <dbReference type="ARBA" id="ARBA00004604"/>
    </source>
</evidence>
<feature type="region of interest" description="Disordered" evidence="7">
    <location>
        <begin position="1"/>
        <end position="24"/>
    </location>
</feature>
<dbReference type="InterPro" id="IPR024679">
    <property type="entry name" value="Ipi1_N"/>
</dbReference>
<dbReference type="AlphaFoldDB" id="A0A4P9WDW2"/>
<keyword evidence="5 6" id="KW-0539">Nucleus</keyword>
<dbReference type="InterPro" id="IPR016024">
    <property type="entry name" value="ARM-type_fold"/>
</dbReference>
<name>A0A4P9WDW2_9FUNG</name>
<keyword evidence="6" id="KW-0698">rRNA processing</keyword>
<dbReference type="PANTHER" id="PTHR16056:SF2">
    <property type="entry name" value="TESTIS-EXPRESSED PROTEIN 10"/>
    <property type="match status" value="1"/>
</dbReference>
<evidence type="ECO:0000259" key="9">
    <source>
        <dbReference type="Pfam" id="PF25781"/>
    </source>
</evidence>
<gene>
    <name evidence="10" type="ORF">BDK51DRAFT_31444</name>
</gene>
<evidence type="ECO:0000256" key="7">
    <source>
        <dbReference type="SAM" id="MobiDB-lite"/>
    </source>
</evidence>
<feature type="domain" description="TEX10-like TPR repeats" evidence="9">
    <location>
        <begin position="595"/>
        <end position="718"/>
    </location>
</feature>
<dbReference type="GO" id="GO:0005634">
    <property type="term" value="C:nucleus"/>
    <property type="evidence" value="ECO:0007669"/>
    <property type="project" value="UniProtKB-SubCell"/>
</dbReference>
<evidence type="ECO:0000256" key="1">
    <source>
        <dbReference type="ARBA" id="ARBA00002355"/>
    </source>
</evidence>
<dbReference type="InterPro" id="IPR057949">
    <property type="entry name" value="TPR_TEX10"/>
</dbReference>
<evidence type="ECO:0000256" key="4">
    <source>
        <dbReference type="ARBA" id="ARBA00006427"/>
    </source>
</evidence>
<dbReference type="EMBL" id="KZ995324">
    <property type="protein sequence ID" value="RKO90901.1"/>
    <property type="molecule type" value="Genomic_DNA"/>
</dbReference>
<evidence type="ECO:0000313" key="11">
    <source>
        <dbReference type="Proteomes" id="UP000269721"/>
    </source>
</evidence>